<feature type="compositionally biased region" description="Basic and acidic residues" evidence="1">
    <location>
        <begin position="130"/>
        <end position="152"/>
    </location>
</feature>
<keyword evidence="6" id="KW-1185">Reference proteome</keyword>
<proteinExistence type="predicted"/>
<keyword evidence="2" id="KW-0812">Transmembrane</keyword>
<gene>
    <name evidence="3" type="ORF">L3Y34_001173</name>
    <name evidence="4" type="ORF">L5515_004028</name>
</gene>
<feature type="region of interest" description="Disordered" evidence="1">
    <location>
        <begin position="62"/>
        <end position="106"/>
    </location>
</feature>
<feature type="region of interest" description="Disordered" evidence="1">
    <location>
        <begin position="130"/>
        <end position="185"/>
    </location>
</feature>
<evidence type="ECO:0000313" key="4">
    <source>
        <dbReference type="EMBL" id="UMM23192.1"/>
    </source>
</evidence>
<name>A0AAE9EK79_CAEBR</name>
<feature type="transmembrane region" description="Helical" evidence="2">
    <location>
        <begin position="12"/>
        <end position="37"/>
    </location>
</feature>
<dbReference type="EMBL" id="CP090893">
    <property type="protein sequence ID" value="ULU00523.1"/>
    <property type="molecule type" value="Genomic_DNA"/>
</dbReference>
<dbReference type="EMBL" id="CP092622">
    <property type="protein sequence ID" value="UMM23192.1"/>
    <property type="molecule type" value="Genomic_DNA"/>
</dbReference>
<feature type="compositionally biased region" description="Basic and acidic residues" evidence="1">
    <location>
        <begin position="82"/>
        <end position="106"/>
    </location>
</feature>
<feature type="compositionally biased region" description="Polar residues" evidence="1">
    <location>
        <begin position="229"/>
        <end position="258"/>
    </location>
</feature>
<dbReference type="Proteomes" id="UP000827892">
    <property type="component" value="Chromosome III"/>
</dbReference>
<keyword evidence="2" id="KW-1133">Transmembrane helix</keyword>
<feature type="compositionally biased region" description="Polar residues" evidence="1">
    <location>
        <begin position="65"/>
        <end position="79"/>
    </location>
</feature>
<feature type="region of interest" description="Disordered" evidence="1">
    <location>
        <begin position="222"/>
        <end position="284"/>
    </location>
</feature>
<accession>A0AAE9EK79</accession>
<evidence type="ECO:0000313" key="3">
    <source>
        <dbReference type="EMBL" id="ULU00523.1"/>
    </source>
</evidence>
<reference evidence="4 6" key="1">
    <citation type="submission" date="2022-04" db="EMBL/GenBank/DDBJ databases">
        <title>Chromosome-level reference genomes for two strains of Caenorhabditis briggsae: an improved platform for comparative genomics.</title>
        <authorList>
            <person name="Stevens L."/>
            <person name="Andersen E."/>
        </authorList>
    </citation>
    <scope>NUCLEOTIDE SEQUENCE [LARGE SCALE GENOMIC DNA]</scope>
    <source>
        <strain evidence="4">VX34</strain>
        <tissue evidence="4">Whole-organism</tissue>
    </source>
</reference>
<evidence type="ECO:0000256" key="2">
    <source>
        <dbReference type="SAM" id="Phobius"/>
    </source>
</evidence>
<evidence type="ECO:0000313" key="5">
    <source>
        <dbReference type="Proteomes" id="UP000827892"/>
    </source>
</evidence>
<dbReference type="Proteomes" id="UP000829354">
    <property type="component" value="Chromosome III"/>
</dbReference>
<sequence>MYGNAEKSPMNWIAWSFGLFLIAIILIVSFYMIVMYLKSQRQKNQKHDEDIKIEEEKMYRDRLAASNSQKSSGVSSMTGSVREIDPKSDKSSENTEKTETSSKVEGYLVKKNDETKAPAAVIVLEKEPKDVAAPKKTSKEPSTEELSKKSLTDLKPIGAAKVESPKTANGEVSVEIPKPPSSLPTEKCIFSAEKVPESSLGSDYSTYVISSQRSEMNNYNMLEAGRTPPTFSNSENPLQRTPSIESFVPRSTMTSTIVGTPPTVIPAKQNSETLVSMTTPPIKK</sequence>
<dbReference type="AlphaFoldDB" id="A0AAE9EK79"/>
<feature type="compositionally biased region" description="Polar residues" evidence="1">
    <location>
        <begin position="268"/>
        <end position="284"/>
    </location>
</feature>
<protein>
    <submittedName>
        <fullName evidence="4">Uncharacterized protein</fullName>
    </submittedName>
</protein>
<evidence type="ECO:0000256" key="1">
    <source>
        <dbReference type="SAM" id="MobiDB-lite"/>
    </source>
</evidence>
<keyword evidence="2" id="KW-0472">Membrane</keyword>
<reference evidence="3 5" key="2">
    <citation type="submission" date="2022-05" db="EMBL/GenBank/DDBJ databases">
        <title>Chromosome-level reference genomes for two strains of Caenorhabditis briggsae: an improved platform for comparative genomics.</title>
        <authorList>
            <person name="Stevens L."/>
            <person name="Andersen E.C."/>
        </authorList>
    </citation>
    <scope>NUCLEOTIDE SEQUENCE [LARGE SCALE GENOMIC DNA]</scope>
    <source>
        <strain evidence="3">QX1410_ONT</strain>
        <tissue evidence="3">Whole-organism</tissue>
    </source>
</reference>
<organism evidence="4 6">
    <name type="scientific">Caenorhabditis briggsae</name>
    <dbReference type="NCBI Taxonomy" id="6238"/>
    <lineage>
        <taxon>Eukaryota</taxon>
        <taxon>Metazoa</taxon>
        <taxon>Ecdysozoa</taxon>
        <taxon>Nematoda</taxon>
        <taxon>Chromadorea</taxon>
        <taxon>Rhabditida</taxon>
        <taxon>Rhabditina</taxon>
        <taxon>Rhabditomorpha</taxon>
        <taxon>Rhabditoidea</taxon>
        <taxon>Rhabditidae</taxon>
        <taxon>Peloderinae</taxon>
        <taxon>Caenorhabditis</taxon>
    </lineage>
</organism>
<evidence type="ECO:0000313" key="6">
    <source>
        <dbReference type="Proteomes" id="UP000829354"/>
    </source>
</evidence>